<feature type="transmembrane region" description="Helical" evidence="6">
    <location>
        <begin position="55"/>
        <end position="80"/>
    </location>
</feature>
<sequence length="287" mass="32039">MKDFYIMFEWVFSPDAWVTLITLSALEIVLGVDNIIFLAILVSKLPPEHRDKGRILGLGFAMITRILLLLSLFWVMKLITPLFSLYIGDVGNLSEEAKNAALFSLSFFAFFSGGIADFEGLKYWGEISGRDLVLFFGGLFLIIKSIKEIKEEILSEHSDDDKPHIKISSKLWVVVAEIAIIDIVFSLDSVITAVGIADNIEIMIIAVILAVLVMLFASKPIADFVERYPSIKILALCFLIMIGVVLVAESLELHFGKAYIYVAMVFALGTEILNIIAAKKKNKRKEK</sequence>
<accession>A0A828QVD0</accession>
<feature type="transmembrane region" description="Helical" evidence="6">
    <location>
        <begin position="202"/>
        <end position="221"/>
    </location>
</feature>
<keyword evidence="3 6" id="KW-0812">Transmembrane</keyword>
<reference evidence="7 8" key="1">
    <citation type="submission" date="2010-12" db="EMBL/GenBank/DDBJ databases">
        <authorList>
            <person name="Muzny D."/>
            <person name="Qin X."/>
            <person name="Buhay C."/>
            <person name="Dugan-Rocha S."/>
            <person name="Ding Y."/>
            <person name="Chen G."/>
            <person name="Hawes A."/>
            <person name="Holder M."/>
            <person name="Jhangiani S."/>
            <person name="Johnson A."/>
            <person name="Khan Z."/>
            <person name="Li Z."/>
            <person name="Liu W."/>
            <person name="Liu X."/>
            <person name="Perez L."/>
            <person name="Shen H."/>
            <person name="Wang Q."/>
            <person name="Watt J."/>
            <person name="Xi L."/>
            <person name="Xin Y."/>
            <person name="Zhou J."/>
            <person name="Deng J."/>
            <person name="Jiang H."/>
            <person name="Liu Y."/>
            <person name="Qu J."/>
            <person name="Song X.-Z."/>
            <person name="Zhang L."/>
            <person name="Villasana D."/>
            <person name="Johnson A."/>
            <person name="Liu J."/>
            <person name="Liyanage D."/>
            <person name="Lorensuhewa L."/>
            <person name="Robinson T."/>
            <person name="Song A."/>
            <person name="Song B.-B."/>
            <person name="Dinh H."/>
            <person name="Thornton R."/>
            <person name="Coyle M."/>
            <person name="Francisco L."/>
            <person name="Jackson L."/>
            <person name="Javaid M."/>
            <person name="Korchina V."/>
            <person name="Kovar C."/>
            <person name="Mata R."/>
            <person name="Mathew T."/>
            <person name="Ngo R."/>
            <person name="Nguyen L."/>
            <person name="Nguyen N."/>
            <person name="Okwuonu G."/>
            <person name="Ongeri F."/>
            <person name="Pham C."/>
            <person name="Simmons D."/>
            <person name="Wilczek-Boney K."/>
            <person name="Hale W."/>
            <person name="Jakkamsetti A."/>
            <person name="Pham P."/>
            <person name="Ruth R."/>
            <person name="San Lucas F."/>
            <person name="Warren J."/>
            <person name="Zhang J."/>
            <person name="Zhao Z."/>
            <person name="Zhou C."/>
            <person name="Zhu D."/>
            <person name="Lee S."/>
            <person name="Bess C."/>
            <person name="Blankenburg K."/>
            <person name="Forbes L."/>
            <person name="Fu Q."/>
            <person name="Gubbala S."/>
            <person name="Hirani K."/>
            <person name="Jayaseelan J.C."/>
            <person name="Lara F."/>
            <person name="Munidasa M."/>
            <person name="Palculict T."/>
            <person name="Patil S."/>
            <person name="Pu L.-L."/>
            <person name="Saada N."/>
            <person name="Tang L."/>
            <person name="Weissenberger G."/>
            <person name="Zhu Y."/>
            <person name="Hemphill L."/>
            <person name="Shang Y."/>
            <person name="Youmans B."/>
            <person name="Ayvaz T."/>
            <person name="Ross M."/>
            <person name="Santibanez J."/>
            <person name="Aqrawi P."/>
            <person name="Gross S."/>
            <person name="Joshi V."/>
            <person name="Fowler G."/>
            <person name="Nazareth L."/>
            <person name="Reid J."/>
            <person name="Worley K."/>
            <person name="Petrosino J."/>
            <person name="Highlander S."/>
            <person name="Gibbs R."/>
        </authorList>
    </citation>
    <scope>NUCLEOTIDE SEQUENCE [LARGE SCALE GENOMIC DNA]</scope>
    <source>
        <strain evidence="7 8">JV21</strain>
    </source>
</reference>
<keyword evidence="4 6" id="KW-1133">Transmembrane helix</keyword>
<evidence type="ECO:0000256" key="2">
    <source>
        <dbReference type="ARBA" id="ARBA00007511"/>
    </source>
</evidence>
<evidence type="ECO:0000313" key="7">
    <source>
        <dbReference type="EMBL" id="EFU71159.1"/>
    </source>
</evidence>
<dbReference type="Proteomes" id="UP000005813">
    <property type="component" value="Unassembled WGS sequence"/>
</dbReference>
<evidence type="ECO:0000256" key="4">
    <source>
        <dbReference type="ARBA" id="ARBA00022989"/>
    </source>
</evidence>
<evidence type="ECO:0000256" key="5">
    <source>
        <dbReference type="ARBA" id="ARBA00023136"/>
    </source>
</evidence>
<dbReference type="InterPro" id="IPR005496">
    <property type="entry name" value="Integral_membrane_TerC"/>
</dbReference>
<feature type="transmembrane region" description="Helical" evidence="6">
    <location>
        <begin position="233"/>
        <end position="252"/>
    </location>
</feature>
<evidence type="ECO:0000256" key="1">
    <source>
        <dbReference type="ARBA" id="ARBA00004141"/>
    </source>
</evidence>
<feature type="transmembrane region" description="Helical" evidence="6">
    <location>
        <begin position="20"/>
        <end position="43"/>
    </location>
</feature>
<dbReference type="PANTHER" id="PTHR30238">
    <property type="entry name" value="MEMBRANE BOUND PREDICTED REDOX MODULATOR"/>
    <property type="match status" value="1"/>
</dbReference>
<comment type="caution">
    <text evidence="7">The sequence shown here is derived from an EMBL/GenBank/DDBJ whole genome shotgun (WGS) entry which is preliminary data.</text>
</comment>
<organism evidence="7 8">
    <name type="scientific">Campylobacter upsaliensis JV21</name>
    <dbReference type="NCBI Taxonomy" id="888826"/>
    <lineage>
        <taxon>Bacteria</taxon>
        <taxon>Pseudomonadati</taxon>
        <taxon>Campylobacterota</taxon>
        <taxon>Epsilonproteobacteria</taxon>
        <taxon>Campylobacterales</taxon>
        <taxon>Campylobacteraceae</taxon>
        <taxon>Campylobacter</taxon>
    </lineage>
</organism>
<dbReference type="AlphaFoldDB" id="A0A828QVD0"/>
<evidence type="ECO:0000256" key="6">
    <source>
        <dbReference type="SAM" id="Phobius"/>
    </source>
</evidence>
<evidence type="ECO:0000256" key="3">
    <source>
        <dbReference type="ARBA" id="ARBA00022692"/>
    </source>
</evidence>
<dbReference type="EMBL" id="AEPU01000033">
    <property type="protein sequence ID" value="EFU71159.1"/>
    <property type="molecule type" value="Genomic_DNA"/>
</dbReference>
<proteinExistence type="inferred from homology"/>
<protein>
    <submittedName>
        <fullName evidence="7">TerC family integral membrane protein</fullName>
    </submittedName>
</protein>
<feature type="transmembrane region" description="Helical" evidence="6">
    <location>
        <begin position="258"/>
        <end position="277"/>
    </location>
</feature>
<name>A0A828QVD0_CAMUP</name>
<comment type="similarity">
    <text evidence="2">Belongs to the TerC family.</text>
</comment>
<dbReference type="PANTHER" id="PTHR30238:SF4">
    <property type="entry name" value="SLL1022 PROTEIN"/>
    <property type="match status" value="1"/>
</dbReference>
<keyword evidence="5 6" id="KW-0472">Membrane</keyword>
<dbReference type="Pfam" id="PF03741">
    <property type="entry name" value="TerC"/>
    <property type="match status" value="1"/>
</dbReference>
<comment type="subcellular location">
    <subcellularLocation>
        <location evidence="1">Membrane</location>
        <topology evidence="1">Multi-pass membrane protein</topology>
    </subcellularLocation>
</comment>
<dbReference type="GO" id="GO:0016020">
    <property type="term" value="C:membrane"/>
    <property type="evidence" value="ECO:0007669"/>
    <property type="project" value="UniProtKB-SubCell"/>
</dbReference>
<gene>
    <name evidence="7" type="ORF">HMPREF9400_1600</name>
</gene>
<evidence type="ECO:0000313" key="8">
    <source>
        <dbReference type="Proteomes" id="UP000005813"/>
    </source>
</evidence>